<dbReference type="GeneID" id="70249821"/>
<dbReference type="SMART" id="SM00066">
    <property type="entry name" value="GAL4"/>
    <property type="match status" value="1"/>
</dbReference>
<name>A0AAD4KHP4_9EURO</name>
<evidence type="ECO:0000259" key="7">
    <source>
        <dbReference type="PROSITE" id="PS50048"/>
    </source>
</evidence>
<keyword evidence="3" id="KW-0805">Transcription regulation</keyword>
<proteinExistence type="predicted"/>
<dbReference type="InterPro" id="IPR036864">
    <property type="entry name" value="Zn2-C6_fun-type_DNA-bd_sf"/>
</dbReference>
<dbReference type="EMBL" id="JAJTJA010000017">
    <property type="protein sequence ID" value="KAH8688717.1"/>
    <property type="molecule type" value="Genomic_DNA"/>
</dbReference>
<dbReference type="Pfam" id="PF00172">
    <property type="entry name" value="Zn_clus"/>
    <property type="match status" value="1"/>
</dbReference>
<dbReference type="SUPFAM" id="SSF57701">
    <property type="entry name" value="Zn2/Cys6 DNA-binding domain"/>
    <property type="match status" value="1"/>
</dbReference>
<dbReference type="InterPro" id="IPR052360">
    <property type="entry name" value="Transcr_Regulatory_Proteins"/>
</dbReference>
<dbReference type="PROSITE" id="PS00463">
    <property type="entry name" value="ZN2_CY6_FUNGAL_1"/>
    <property type="match status" value="1"/>
</dbReference>
<evidence type="ECO:0000256" key="1">
    <source>
        <dbReference type="ARBA" id="ARBA00022723"/>
    </source>
</evidence>
<evidence type="ECO:0000256" key="4">
    <source>
        <dbReference type="ARBA" id="ARBA00023125"/>
    </source>
</evidence>
<dbReference type="Proteomes" id="UP001201262">
    <property type="component" value="Unassembled WGS sequence"/>
</dbReference>
<evidence type="ECO:0000256" key="6">
    <source>
        <dbReference type="ARBA" id="ARBA00023242"/>
    </source>
</evidence>
<dbReference type="GO" id="GO:0008270">
    <property type="term" value="F:zinc ion binding"/>
    <property type="evidence" value="ECO:0007669"/>
    <property type="project" value="InterPro"/>
</dbReference>
<organism evidence="8 9">
    <name type="scientific">Talaromyces proteolyticus</name>
    <dbReference type="NCBI Taxonomy" id="1131652"/>
    <lineage>
        <taxon>Eukaryota</taxon>
        <taxon>Fungi</taxon>
        <taxon>Dikarya</taxon>
        <taxon>Ascomycota</taxon>
        <taxon>Pezizomycotina</taxon>
        <taxon>Eurotiomycetes</taxon>
        <taxon>Eurotiomycetidae</taxon>
        <taxon>Eurotiales</taxon>
        <taxon>Trichocomaceae</taxon>
        <taxon>Talaromyces</taxon>
        <taxon>Talaromyces sect. Bacilispori</taxon>
    </lineage>
</organism>
<reference evidence="8" key="1">
    <citation type="submission" date="2021-12" db="EMBL/GenBank/DDBJ databases">
        <title>Convergent genome expansion in fungi linked to evolution of root-endophyte symbiosis.</title>
        <authorList>
            <consortium name="DOE Joint Genome Institute"/>
            <person name="Ke Y.-H."/>
            <person name="Bonito G."/>
            <person name="Liao H.-L."/>
            <person name="Looney B."/>
            <person name="Rojas-Flechas A."/>
            <person name="Nash J."/>
            <person name="Hameed K."/>
            <person name="Schadt C."/>
            <person name="Martin F."/>
            <person name="Crous P.W."/>
            <person name="Miettinen O."/>
            <person name="Magnuson J.K."/>
            <person name="Labbe J."/>
            <person name="Jacobson D."/>
            <person name="Doktycz M.J."/>
            <person name="Veneault-Fourrey C."/>
            <person name="Kuo A."/>
            <person name="Mondo S."/>
            <person name="Calhoun S."/>
            <person name="Riley R."/>
            <person name="Ohm R."/>
            <person name="LaButti K."/>
            <person name="Andreopoulos B."/>
            <person name="Pangilinan J."/>
            <person name="Nolan M."/>
            <person name="Tritt A."/>
            <person name="Clum A."/>
            <person name="Lipzen A."/>
            <person name="Daum C."/>
            <person name="Barry K."/>
            <person name="Grigoriev I.V."/>
            <person name="Vilgalys R."/>
        </authorList>
    </citation>
    <scope>NUCLEOTIDE SEQUENCE</scope>
    <source>
        <strain evidence="8">PMI_201</strain>
    </source>
</reference>
<evidence type="ECO:0000256" key="3">
    <source>
        <dbReference type="ARBA" id="ARBA00023015"/>
    </source>
</evidence>
<dbReference type="InterPro" id="IPR021858">
    <property type="entry name" value="Fun_TF"/>
</dbReference>
<evidence type="ECO:0000256" key="2">
    <source>
        <dbReference type="ARBA" id="ARBA00022833"/>
    </source>
</evidence>
<accession>A0AAD4KHP4</accession>
<dbReference type="PANTHER" id="PTHR36206">
    <property type="entry name" value="ASPERCRYPTIN BIOSYNTHESIS CLUSTER-SPECIFIC TRANSCRIPTION REGULATOR ATNN-RELATED"/>
    <property type="match status" value="1"/>
</dbReference>
<dbReference type="Gene3D" id="4.10.240.10">
    <property type="entry name" value="Zn(2)-C6 fungal-type DNA-binding domain"/>
    <property type="match status" value="1"/>
</dbReference>
<keyword evidence="5" id="KW-0804">Transcription</keyword>
<keyword evidence="9" id="KW-1185">Reference proteome</keyword>
<dbReference type="Pfam" id="PF11951">
    <property type="entry name" value="Fungal_trans_2"/>
    <property type="match status" value="1"/>
</dbReference>
<dbReference type="RefSeq" id="XP_046065189.1">
    <property type="nucleotide sequence ID" value="XM_046219534.1"/>
</dbReference>
<comment type="caution">
    <text evidence="8">The sequence shown here is derived from an EMBL/GenBank/DDBJ whole genome shotgun (WGS) entry which is preliminary data.</text>
</comment>
<dbReference type="GO" id="GO:0003677">
    <property type="term" value="F:DNA binding"/>
    <property type="evidence" value="ECO:0007669"/>
    <property type="project" value="UniProtKB-KW"/>
</dbReference>
<keyword evidence="1" id="KW-0479">Metal-binding</keyword>
<evidence type="ECO:0000256" key="5">
    <source>
        <dbReference type="ARBA" id="ARBA00023163"/>
    </source>
</evidence>
<dbReference type="InterPro" id="IPR001138">
    <property type="entry name" value="Zn2Cys6_DnaBD"/>
</dbReference>
<keyword evidence="2" id="KW-0862">Zinc</keyword>
<keyword evidence="4" id="KW-0238">DNA-binding</keyword>
<dbReference type="PANTHER" id="PTHR36206:SF4">
    <property type="entry name" value="HYPOTHETICAL CONSERVED PROTEIN (EUROFUNG)-RELATED"/>
    <property type="match status" value="1"/>
</dbReference>
<evidence type="ECO:0000313" key="9">
    <source>
        <dbReference type="Proteomes" id="UP001201262"/>
    </source>
</evidence>
<dbReference type="GO" id="GO:0000981">
    <property type="term" value="F:DNA-binding transcription factor activity, RNA polymerase II-specific"/>
    <property type="evidence" value="ECO:0007669"/>
    <property type="project" value="InterPro"/>
</dbReference>
<keyword evidence="6" id="KW-0539">Nucleus</keyword>
<dbReference type="AlphaFoldDB" id="A0AAD4KHP4"/>
<sequence length="520" mass="59740">MQIGSSKQRRVSGRKTRSGCLTCKIRHVKCGEEKPECIQCRRTGRKCDGYDSNNINVIKPINTTNMNLASVLIDGIGPDKGRVLYPGTREERKYVHFFCTKTSQAMSGIFPTNFWSFLLPQLSQNVPVIRHAAVAVAARHEHYLHPETISKDKSEQFSLQQYNKAIKHLMCDISSPKKGLDITLITCFLFVGLEILGGNHLQALQHMRAGVQILYEKGLNTTSILPIEIERELFHFILRMNIQLSLFGHPLMPFNLTSVDEELSSQGKGFWSDISGARHSLDRLMNKGLHLIRDAGLERTTKCQLFRPRQEEIIQQLQAWEKTFDRLMKSPRKCISSLDPRIPLLLRINHGISLLWVKNCLATTELTYDNHHPSFEAVVCYAEDWIRVAKDFQEKATGENPESFTLEAGIIPMLYWTASKCRHPIIRRRAIQVLRAHPAKEGLWNTALMVGVADMIVKFEEMNMEYLPIEQRIPADKARVYETLMRRGDETDPSRPCYVRLWYKPDGPNGPWDFQVKYVY</sequence>
<feature type="domain" description="Zn(2)-C6 fungal-type" evidence="7">
    <location>
        <begin position="19"/>
        <end position="47"/>
    </location>
</feature>
<dbReference type="PROSITE" id="PS50048">
    <property type="entry name" value="ZN2_CY6_FUNGAL_2"/>
    <property type="match status" value="1"/>
</dbReference>
<evidence type="ECO:0000313" key="8">
    <source>
        <dbReference type="EMBL" id="KAH8688717.1"/>
    </source>
</evidence>
<protein>
    <recommendedName>
        <fullName evidence="7">Zn(2)-C6 fungal-type domain-containing protein</fullName>
    </recommendedName>
</protein>
<gene>
    <name evidence="8" type="ORF">BGW36DRAFT_421113</name>
</gene>